<accession>X1NF69</accession>
<gene>
    <name evidence="1" type="ORF">S06H3_44818</name>
</gene>
<comment type="caution">
    <text evidence="1">The sequence shown here is derived from an EMBL/GenBank/DDBJ whole genome shotgun (WGS) entry which is preliminary data.</text>
</comment>
<dbReference type="EMBL" id="BARV01027914">
    <property type="protein sequence ID" value="GAI42667.1"/>
    <property type="molecule type" value="Genomic_DNA"/>
</dbReference>
<reference evidence="1" key="1">
    <citation type="journal article" date="2014" name="Front. Microbiol.">
        <title>High frequency of phylogenetically diverse reductive dehalogenase-homologous genes in deep subseafloor sedimentary metagenomes.</title>
        <authorList>
            <person name="Kawai M."/>
            <person name="Futagami T."/>
            <person name="Toyoda A."/>
            <person name="Takaki Y."/>
            <person name="Nishi S."/>
            <person name="Hori S."/>
            <person name="Arai W."/>
            <person name="Tsubouchi T."/>
            <person name="Morono Y."/>
            <person name="Uchiyama I."/>
            <person name="Ito T."/>
            <person name="Fujiyama A."/>
            <person name="Inagaki F."/>
            <person name="Takami H."/>
        </authorList>
    </citation>
    <scope>NUCLEOTIDE SEQUENCE</scope>
    <source>
        <strain evidence="1">Expedition CK06-06</strain>
    </source>
</reference>
<sequence>GASAWQVLSKGTDNHVLTMDGNYPNWEAAAAAGGTNDLVVCEYKSYDADDSWVRVCLFAFGGTGNIGTPSYIDFVIAFTAMEGPAGVRIYDLTNAAVIASDTNIADTSGAWTIITDSSLTNLSADKAVWELQIQRAILGTIETWGCRVHF</sequence>
<evidence type="ECO:0000313" key="1">
    <source>
        <dbReference type="EMBL" id="GAI42667.1"/>
    </source>
</evidence>
<name>X1NF69_9ZZZZ</name>
<organism evidence="1">
    <name type="scientific">marine sediment metagenome</name>
    <dbReference type="NCBI Taxonomy" id="412755"/>
    <lineage>
        <taxon>unclassified sequences</taxon>
        <taxon>metagenomes</taxon>
        <taxon>ecological metagenomes</taxon>
    </lineage>
</organism>
<protein>
    <submittedName>
        <fullName evidence="1">Uncharacterized protein</fullName>
    </submittedName>
</protein>
<dbReference type="AlphaFoldDB" id="X1NF69"/>
<feature type="non-terminal residue" evidence="1">
    <location>
        <position position="1"/>
    </location>
</feature>
<proteinExistence type="predicted"/>